<feature type="binding site" evidence="5">
    <location>
        <position position="200"/>
    </location>
    <ligand>
        <name>FMN</name>
        <dbReference type="ChEBI" id="CHEBI:58210"/>
    </ligand>
</feature>
<accession>A0A942YIM8</accession>
<comment type="similarity">
    <text evidence="1">Belongs to the pyridoxamine 5'-phosphate oxidase family.</text>
</comment>
<dbReference type="InterPro" id="IPR011576">
    <property type="entry name" value="Pyridox_Oxase_N"/>
</dbReference>
<feature type="binding site" evidence="5">
    <location>
        <begin position="66"/>
        <end position="71"/>
    </location>
    <ligand>
        <name>FMN</name>
        <dbReference type="ChEBI" id="CHEBI:58210"/>
    </ligand>
</feature>
<evidence type="ECO:0000313" key="9">
    <source>
        <dbReference type="Proteomes" id="UP000681414"/>
    </source>
</evidence>
<dbReference type="SUPFAM" id="SSF50475">
    <property type="entry name" value="FMN-binding split barrel"/>
    <property type="match status" value="1"/>
</dbReference>
<comment type="caution">
    <text evidence="8">The sequence shown here is derived from an EMBL/GenBank/DDBJ whole genome shotgun (WGS) entry which is preliminary data.</text>
</comment>
<evidence type="ECO:0000256" key="5">
    <source>
        <dbReference type="PIRSR" id="PIRSR000190-2"/>
    </source>
</evidence>
<proteinExistence type="inferred from homology"/>
<gene>
    <name evidence="8" type="ORF">KHA97_18940</name>
</gene>
<dbReference type="PANTHER" id="PTHR10851:SF0">
    <property type="entry name" value="PYRIDOXINE-5'-PHOSPHATE OXIDASE"/>
    <property type="match status" value="1"/>
</dbReference>
<dbReference type="PANTHER" id="PTHR10851">
    <property type="entry name" value="PYRIDOXINE-5-PHOSPHATE OXIDASE"/>
    <property type="match status" value="1"/>
</dbReference>
<dbReference type="GO" id="GO:0010181">
    <property type="term" value="F:FMN binding"/>
    <property type="evidence" value="ECO:0007669"/>
    <property type="project" value="InterPro"/>
</dbReference>
<dbReference type="InterPro" id="IPR012349">
    <property type="entry name" value="Split_barrel_FMN-bd"/>
</dbReference>
<dbReference type="PROSITE" id="PS01064">
    <property type="entry name" value="PYRIDOX_OXIDASE"/>
    <property type="match status" value="1"/>
</dbReference>
<dbReference type="RefSeq" id="WP_213126315.1">
    <property type="nucleotide sequence ID" value="NZ_JAGYPG010000003.1"/>
</dbReference>
<evidence type="ECO:0000256" key="3">
    <source>
        <dbReference type="ARBA" id="ARBA00022643"/>
    </source>
</evidence>
<reference evidence="8 9" key="1">
    <citation type="submission" date="2021-05" db="EMBL/GenBank/DDBJ databases">
        <title>Novel Bacillus species.</title>
        <authorList>
            <person name="Liu G."/>
        </authorList>
    </citation>
    <scope>NUCLEOTIDE SEQUENCE [LARGE SCALE GENOMIC DNA]</scope>
    <source>
        <strain evidence="9">FJAT-49780</strain>
    </source>
</reference>
<dbReference type="EC" id="1.4.3.5" evidence="8"/>
<dbReference type="AlphaFoldDB" id="A0A942YIM8"/>
<feature type="binding site" evidence="5">
    <location>
        <position position="190"/>
    </location>
    <ligand>
        <name>FMN</name>
        <dbReference type="ChEBI" id="CHEBI:58210"/>
    </ligand>
</feature>
<keyword evidence="4 8" id="KW-0560">Oxidoreductase</keyword>
<dbReference type="Pfam" id="PF01243">
    <property type="entry name" value="PNPOx_N"/>
    <property type="match status" value="1"/>
</dbReference>
<dbReference type="Proteomes" id="UP000681414">
    <property type="component" value="Unassembled WGS sequence"/>
</dbReference>
<feature type="binding site" evidence="5">
    <location>
        <position position="88"/>
    </location>
    <ligand>
        <name>FMN</name>
        <dbReference type="ChEBI" id="CHEBI:58210"/>
    </ligand>
</feature>
<dbReference type="Gene3D" id="2.30.110.10">
    <property type="entry name" value="Electron Transport, Fmn-binding Protein, Chain A"/>
    <property type="match status" value="1"/>
</dbReference>
<comment type="cofactor">
    <cofactor evidence="5">
        <name>FMN</name>
        <dbReference type="ChEBI" id="CHEBI:58210"/>
    </cofactor>
    <text evidence="5">Binds 1 FMN per subunit.</text>
</comment>
<feature type="binding site" evidence="5">
    <location>
        <begin position="145"/>
        <end position="146"/>
    </location>
    <ligand>
        <name>FMN</name>
        <dbReference type="ChEBI" id="CHEBI:58210"/>
    </ligand>
</feature>
<evidence type="ECO:0000256" key="2">
    <source>
        <dbReference type="ARBA" id="ARBA00022630"/>
    </source>
</evidence>
<protein>
    <submittedName>
        <fullName evidence="8">Pyridoxal 5'-phosphate synthase</fullName>
        <ecNumber evidence="8">1.4.3.5</ecNumber>
    </submittedName>
</protein>
<feature type="domain" description="Pyridoxamine 5'-phosphate oxidase N-terminal" evidence="6">
    <location>
        <begin position="41"/>
        <end position="156"/>
    </location>
</feature>
<evidence type="ECO:0000313" key="8">
    <source>
        <dbReference type="EMBL" id="MBS4197134.1"/>
    </source>
</evidence>
<dbReference type="NCBIfam" id="NF004231">
    <property type="entry name" value="PRK05679.1"/>
    <property type="match status" value="1"/>
</dbReference>
<dbReference type="GO" id="GO:0008615">
    <property type="term" value="P:pyridoxine biosynthetic process"/>
    <property type="evidence" value="ECO:0007669"/>
    <property type="project" value="InterPro"/>
</dbReference>
<dbReference type="InterPro" id="IPR019576">
    <property type="entry name" value="Pyridoxamine_oxidase_dimer_C"/>
</dbReference>
<dbReference type="InterPro" id="IPR019740">
    <property type="entry name" value="Pyridox_Oxase_CS"/>
</dbReference>
<sequence length="217" mass="24979">MENVKVLLRNLKVLKGSLDDFNTNDVPETPHELFLEWLHIAIRNEVPEPHAMTISTVDSEGNPDARVLILKNIDENGWYFATSAESSKGKQISEVAKVALTFYWPALGKQVRIRGTAIDMGRERSATDFLERSEVARAGALIGKQSNSLLNREILDQALIEKLEDVKETPDLIYSQWKLYCVQANQVEFWQGNVDRKHIRLKYRLHENQWVPELLWP</sequence>
<dbReference type="Pfam" id="PF10590">
    <property type="entry name" value="PNP_phzG_C"/>
    <property type="match status" value="1"/>
</dbReference>
<dbReference type="PIRSF" id="PIRSF000190">
    <property type="entry name" value="Pyd_amn-ph_oxd"/>
    <property type="match status" value="1"/>
</dbReference>
<name>A0A942YIM8_9BACI</name>
<feature type="binding site" evidence="5">
    <location>
        <position position="110"/>
    </location>
    <ligand>
        <name>FMN</name>
        <dbReference type="ChEBI" id="CHEBI:58210"/>
    </ligand>
</feature>
<organism evidence="8 9">
    <name type="scientific">Lederbergia citri</name>
    <dbReference type="NCBI Taxonomy" id="2833580"/>
    <lineage>
        <taxon>Bacteria</taxon>
        <taxon>Bacillati</taxon>
        <taxon>Bacillota</taxon>
        <taxon>Bacilli</taxon>
        <taxon>Bacillales</taxon>
        <taxon>Bacillaceae</taxon>
        <taxon>Lederbergia</taxon>
    </lineage>
</organism>
<keyword evidence="9" id="KW-1185">Reference proteome</keyword>
<keyword evidence="2" id="KW-0285">Flavoprotein</keyword>
<keyword evidence="3 5" id="KW-0288">FMN</keyword>
<dbReference type="EMBL" id="JAGYPG010000003">
    <property type="protein sequence ID" value="MBS4197134.1"/>
    <property type="molecule type" value="Genomic_DNA"/>
</dbReference>
<dbReference type="InterPro" id="IPR000659">
    <property type="entry name" value="Pyridox_Oxase"/>
</dbReference>
<dbReference type="GO" id="GO:0004733">
    <property type="term" value="F:pyridoxamine phosphate oxidase activity"/>
    <property type="evidence" value="ECO:0007669"/>
    <property type="project" value="UniProtKB-EC"/>
</dbReference>
<evidence type="ECO:0000259" key="6">
    <source>
        <dbReference type="Pfam" id="PF01243"/>
    </source>
</evidence>
<evidence type="ECO:0000256" key="4">
    <source>
        <dbReference type="ARBA" id="ARBA00023002"/>
    </source>
</evidence>
<evidence type="ECO:0000256" key="1">
    <source>
        <dbReference type="ARBA" id="ARBA00007301"/>
    </source>
</evidence>
<feature type="domain" description="Pyridoxine 5'-phosphate oxidase dimerisation C-terminal" evidence="7">
    <location>
        <begin position="177"/>
        <end position="217"/>
    </location>
</feature>
<evidence type="ECO:0000259" key="7">
    <source>
        <dbReference type="Pfam" id="PF10590"/>
    </source>
</evidence>